<reference evidence="3 4" key="1">
    <citation type="submission" date="2015-01" db="EMBL/GenBank/DDBJ databases">
        <title>Lifestyle Evolution in Cyanobacterial Symbionts of Sponges.</title>
        <authorList>
            <person name="Burgsdorf I."/>
            <person name="Slaby B.M."/>
            <person name="Handley K.M."/>
            <person name="Haber M."/>
            <person name="Blom J."/>
            <person name="Marshall C.W."/>
            <person name="Gilbert J.A."/>
            <person name="Hentschel U."/>
            <person name="Steindler L."/>
        </authorList>
    </citation>
    <scope>NUCLEOTIDE SEQUENCE [LARGE SCALE GENOMIC DNA]</scope>
    <source>
        <strain evidence="3">SP3</strain>
    </source>
</reference>
<accession>A0A0G2HK54</accession>
<dbReference type="Proteomes" id="UP000035067">
    <property type="component" value="Unassembled WGS sequence"/>
</dbReference>
<keyword evidence="2" id="KW-0472">Membrane</keyword>
<evidence type="ECO:0000313" key="4">
    <source>
        <dbReference type="Proteomes" id="UP000035067"/>
    </source>
</evidence>
<organism evidence="3 4">
    <name type="scientific">Candidatus Synechococcus spongiarum SP3</name>
    <dbReference type="NCBI Taxonomy" id="1604020"/>
    <lineage>
        <taxon>Bacteria</taxon>
        <taxon>Bacillati</taxon>
        <taxon>Cyanobacteriota</taxon>
        <taxon>Cyanophyceae</taxon>
        <taxon>Synechococcales</taxon>
        <taxon>Synechococcaceae</taxon>
        <taxon>Synechococcus</taxon>
    </lineage>
</organism>
<gene>
    <name evidence="3" type="ORF">TE42_09875</name>
</gene>
<keyword evidence="2" id="KW-1133">Transmembrane helix</keyword>
<evidence type="ECO:0000313" key="3">
    <source>
        <dbReference type="EMBL" id="KKZ10558.1"/>
    </source>
</evidence>
<keyword evidence="1" id="KW-0175">Coiled coil</keyword>
<keyword evidence="2" id="KW-0812">Transmembrane</keyword>
<dbReference type="EMBL" id="JXQG01000085">
    <property type="protein sequence ID" value="KKZ10558.1"/>
    <property type="molecule type" value="Genomic_DNA"/>
</dbReference>
<evidence type="ECO:0000256" key="1">
    <source>
        <dbReference type="SAM" id="Coils"/>
    </source>
</evidence>
<feature type="coiled-coil region" evidence="1">
    <location>
        <begin position="40"/>
        <end position="74"/>
    </location>
</feature>
<dbReference type="AlphaFoldDB" id="A0A0G2HK54"/>
<proteinExistence type="predicted"/>
<comment type="caution">
    <text evidence="3">The sequence shown here is derived from an EMBL/GenBank/DDBJ whole genome shotgun (WGS) entry which is preliminary data.</text>
</comment>
<protein>
    <submittedName>
        <fullName evidence="3">Uncharacterized protein</fullName>
    </submittedName>
</protein>
<evidence type="ECO:0000256" key="2">
    <source>
        <dbReference type="SAM" id="Phobius"/>
    </source>
</evidence>
<name>A0A0G2HK54_9SYNE</name>
<feature type="transmembrane region" description="Helical" evidence="2">
    <location>
        <begin position="22"/>
        <end position="40"/>
    </location>
</feature>
<sequence length="97" mass="10883">MVGCCHPPALSVPAIPPGLNQWFTPAVIVAVVGLLINQLVNQLSRRIDELSKRIDDLREDNNKQNENLRSDVKDGFNKLEAKVDRLIESRLPTSPRQ</sequence>
<dbReference type="PATRIC" id="fig|1604020.3.peg.2341"/>